<comment type="subcellular location">
    <subcellularLocation>
        <location evidence="1 8">Cell membrane</location>
        <topology evidence="1 8">Multi-pass membrane protein</topology>
    </subcellularLocation>
</comment>
<protein>
    <recommendedName>
        <fullName evidence="8">CASP-like protein</fullName>
    </recommendedName>
</protein>
<evidence type="ECO:0000256" key="4">
    <source>
        <dbReference type="ARBA" id="ARBA00022475"/>
    </source>
</evidence>
<comment type="similarity">
    <text evidence="2 8">Belongs to the Casparian strip membrane proteins (CASP) family.</text>
</comment>
<keyword evidence="6 8" id="KW-1133">Transmembrane helix</keyword>
<feature type="domain" description="Casparian strip membrane protein" evidence="9">
    <location>
        <begin position="7"/>
        <end position="151"/>
    </location>
</feature>
<feature type="transmembrane region" description="Helical" evidence="8">
    <location>
        <begin position="59"/>
        <end position="78"/>
    </location>
</feature>
<comment type="subunit">
    <text evidence="3 8">Homodimer and heterodimers.</text>
</comment>
<evidence type="ECO:0000256" key="3">
    <source>
        <dbReference type="ARBA" id="ARBA00011489"/>
    </source>
</evidence>
<dbReference type="EMBL" id="JAAIUW010000010">
    <property type="protein sequence ID" value="KAF7813686.1"/>
    <property type="molecule type" value="Genomic_DNA"/>
</dbReference>
<comment type="caution">
    <text evidence="10">The sequence shown here is derived from an EMBL/GenBank/DDBJ whole genome shotgun (WGS) entry which is preliminary data.</text>
</comment>
<dbReference type="AlphaFoldDB" id="A0A834T1R1"/>
<name>A0A834T1R1_9FABA</name>
<evidence type="ECO:0000313" key="11">
    <source>
        <dbReference type="Proteomes" id="UP000634136"/>
    </source>
</evidence>
<dbReference type="InterPro" id="IPR044173">
    <property type="entry name" value="CASPL"/>
</dbReference>
<evidence type="ECO:0000259" key="9">
    <source>
        <dbReference type="Pfam" id="PF04535"/>
    </source>
</evidence>
<accession>A0A834T1R1</accession>
<dbReference type="Proteomes" id="UP000634136">
    <property type="component" value="Unassembled WGS sequence"/>
</dbReference>
<evidence type="ECO:0000256" key="2">
    <source>
        <dbReference type="ARBA" id="ARBA00007651"/>
    </source>
</evidence>
<dbReference type="OrthoDB" id="1898688at2759"/>
<dbReference type="NCBIfam" id="TIGR01569">
    <property type="entry name" value="A_tha_TIGR01569"/>
    <property type="match status" value="1"/>
</dbReference>
<proteinExistence type="inferred from homology"/>
<dbReference type="PANTHER" id="PTHR36488">
    <property type="entry name" value="CASP-LIKE PROTEIN 1U1"/>
    <property type="match status" value="1"/>
</dbReference>
<keyword evidence="11" id="KW-1185">Reference proteome</keyword>
<feature type="transmembrane region" description="Helical" evidence="8">
    <location>
        <begin position="90"/>
        <end position="117"/>
    </location>
</feature>
<dbReference type="Pfam" id="PF04535">
    <property type="entry name" value="CASP_dom"/>
    <property type="match status" value="1"/>
</dbReference>
<gene>
    <name evidence="10" type="ORF">G2W53_034662</name>
</gene>
<feature type="transmembrane region" description="Helical" evidence="8">
    <location>
        <begin position="13"/>
        <end position="32"/>
    </location>
</feature>
<evidence type="ECO:0000256" key="6">
    <source>
        <dbReference type="ARBA" id="ARBA00022989"/>
    </source>
</evidence>
<evidence type="ECO:0000313" key="10">
    <source>
        <dbReference type="EMBL" id="KAF7813686.1"/>
    </source>
</evidence>
<organism evidence="10 11">
    <name type="scientific">Senna tora</name>
    <dbReference type="NCBI Taxonomy" id="362788"/>
    <lineage>
        <taxon>Eukaryota</taxon>
        <taxon>Viridiplantae</taxon>
        <taxon>Streptophyta</taxon>
        <taxon>Embryophyta</taxon>
        <taxon>Tracheophyta</taxon>
        <taxon>Spermatophyta</taxon>
        <taxon>Magnoliopsida</taxon>
        <taxon>eudicotyledons</taxon>
        <taxon>Gunneridae</taxon>
        <taxon>Pentapetalae</taxon>
        <taxon>rosids</taxon>
        <taxon>fabids</taxon>
        <taxon>Fabales</taxon>
        <taxon>Fabaceae</taxon>
        <taxon>Caesalpinioideae</taxon>
        <taxon>Cassia clade</taxon>
        <taxon>Senna</taxon>
    </lineage>
</organism>
<evidence type="ECO:0000256" key="7">
    <source>
        <dbReference type="ARBA" id="ARBA00023136"/>
    </source>
</evidence>
<keyword evidence="5 8" id="KW-0812">Transmembrane</keyword>
<keyword evidence="7 8" id="KW-0472">Membrane</keyword>
<dbReference type="GO" id="GO:0005886">
    <property type="term" value="C:plasma membrane"/>
    <property type="evidence" value="ECO:0007669"/>
    <property type="project" value="UniProtKB-SubCell"/>
</dbReference>
<dbReference type="InterPro" id="IPR006702">
    <property type="entry name" value="CASP_dom"/>
</dbReference>
<dbReference type="InterPro" id="IPR006459">
    <property type="entry name" value="CASP/CASPL"/>
</dbReference>
<reference evidence="10" key="1">
    <citation type="submission" date="2020-09" db="EMBL/GenBank/DDBJ databases">
        <title>Genome-Enabled Discovery of Anthraquinone Biosynthesis in Senna tora.</title>
        <authorList>
            <person name="Kang S.-H."/>
            <person name="Pandey R.P."/>
            <person name="Lee C.-M."/>
            <person name="Sim J.-S."/>
            <person name="Jeong J.-T."/>
            <person name="Choi B.-S."/>
            <person name="Jung M."/>
            <person name="Ginzburg D."/>
            <person name="Zhao K."/>
            <person name="Won S.Y."/>
            <person name="Oh T.-J."/>
            <person name="Yu Y."/>
            <person name="Kim N.-H."/>
            <person name="Lee O.R."/>
            <person name="Lee T.-H."/>
            <person name="Bashyal P."/>
            <person name="Kim T.-S."/>
            <person name="Lee W.-H."/>
            <person name="Kawkins C."/>
            <person name="Kim C.-K."/>
            <person name="Kim J.S."/>
            <person name="Ahn B.O."/>
            <person name="Rhee S.Y."/>
            <person name="Sohng J.K."/>
        </authorList>
    </citation>
    <scope>NUCLEOTIDE SEQUENCE</scope>
    <source>
        <tissue evidence="10">Leaf</tissue>
    </source>
</reference>
<evidence type="ECO:0000256" key="1">
    <source>
        <dbReference type="ARBA" id="ARBA00004651"/>
    </source>
</evidence>
<evidence type="ECO:0000256" key="8">
    <source>
        <dbReference type="RuleBase" id="RU361233"/>
    </source>
</evidence>
<sequence>MEMMIRKASVCDFVVRIVAFALTLMAAIIVGSDKQTKLVPIKLFDSLPPLNVPLTAKSTYQSAFVGYAALSLVVEVVIRRGSSRWLLGRMIVMVDALMVGLLFSGNGAASAVGLIGLQGNSHVHWTKVCNVFTKFCDQFEVALSFSLLASLAFLFLLLRPLFTLQITH</sequence>
<feature type="transmembrane region" description="Helical" evidence="8">
    <location>
        <begin position="141"/>
        <end position="162"/>
    </location>
</feature>
<evidence type="ECO:0000256" key="5">
    <source>
        <dbReference type="ARBA" id="ARBA00022692"/>
    </source>
</evidence>
<dbReference type="PANTHER" id="PTHR36488:SF8">
    <property type="entry name" value="CASP-LIKE PROTEIN 1U1"/>
    <property type="match status" value="1"/>
</dbReference>
<keyword evidence="4 8" id="KW-1003">Cell membrane</keyword>